<feature type="short sequence motif" description="RCR-3" evidence="12">
    <location>
        <begin position="141"/>
        <end position="145"/>
    </location>
</feature>
<dbReference type="EMBL" id="KF724386">
    <property type="protein sequence ID" value="AII82171.1"/>
    <property type="molecule type" value="Genomic_DNA"/>
</dbReference>
<evidence type="ECO:0000256" key="5">
    <source>
        <dbReference type="ARBA" id="ARBA00022723"/>
    </source>
</evidence>
<keyword evidence="4 12" id="KW-0540">Nuclease</keyword>
<dbReference type="SUPFAM" id="SSF55464">
    <property type="entry name" value="Origin of replication-binding domain, RBD-like"/>
    <property type="match status" value="1"/>
</dbReference>
<evidence type="ECO:0000256" key="4">
    <source>
        <dbReference type="ARBA" id="ARBA00022722"/>
    </source>
</evidence>
<dbReference type="GO" id="GO:0005524">
    <property type="term" value="F:ATP binding"/>
    <property type="evidence" value="ECO:0007669"/>
    <property type="project" value="UniProtKB-KW"/>
</dbReference>
<protein>
    <submittedName>
        <fullName evidence="16">NS1</fullName>
    </submittedName>
</protein>
<feature type="short sequence motif" description="RCR-2" evidence="12">
    <location>
        <begin position="81"/>
        <end position="83"/>
    </location>
</feature>
<comment type="subcellular location">
    <subcellularLocation>
        <location evidence="1 12">Host nucleus</location>
    </subcellularLocation>
</comment>
<dbReference type="GO" id="GO:0019079">
    <property type="term" value="P:viral genome replication"/>
    <property type="evidence" value="ECO:0007669"/>
    <property type="project" value="InterPro"/>
</dbReference>
<evidence type="ECO:0000259" key="15">
    <source>
        <dbReference type="PROSITE" id="PS52022"/>
    </source>
</evidence>
<dbReference type="Pfam" id="PF01057">
    <property type="entry name" value="Parvo_NS1"/>
    <property type="match status" value="1"/>
</dbReference>
<keyword evidence="3 12" id="KW-0235">DNA replication</keyword>
<evidence type="ECO:0000256" key="1">
    <source>
        <dbReference type="ARBA" id="ARBA00004147"/>
    </source>
</evidence>
<dbReference type="PROSITE" id="PS52022">
    <property type="entry name" value="PV_NS1_NUC"/>
    <property type="match status" value="1"/>
</dbReference>
<organismHost>
    <name type="scientific">Homo sapiens</name>
    <name type="common">Human</name>
    <dbReference type="NCBI Taxonomy" id="9606"/>
</organismHost>
<feature type="region of interest" description="Disordered" evidence="13">
    <location>
        <begin position="535"/>
        <end position="555"/>
    </location>
</feature>
<keyword evidence="11 12" id="KW-0238">DNA-binding</keyword>
<dbReference type="Gene3D" id="3.40.50.300">
    <property type="entry name" value="P-loop containing nucleotide triphosphate hydrolases"/>
    <property type="match status" value="1"/>
</dbReference>
<dbReference type="InterPro" id="IPR014015">
    <property type="entry name" value="Helicase_SF3_DNA-vir"/>
</dbReference>
<evidence type="ECO:0000256" key="7">
    <source>
        <dbReference type="ARBA" id="ARBA00022759"/>
    </source>
</evidence>
<dbReference type="GO" id="GO:0006260">
    <property type="term" value="P:DNA replication"/>
    <property type="evidence" value="ECO:0007669"/>
    <property type="project" value="UniProtKB-UniRule"/>
</dbReference>
<name>A0A076JV48_PAVHB</name>
<organism evidence="16">
    <name type="scientific">Human parvovirus B19</name>
    <name type="common">HPV B19</name>
    <dbReference type="NCBI Taxonomy" id="10798"/>
    <lineage>
        <taxon>Viruses</taxon>
        <taxon>Monodnaviria</taxon>
        <taxon>Shotokuvirae</taxon>
        <taxon>Cossaviricota</taxon>
        <taxon>Quintoviricetes</taxon>
        <taxon>Piccovirales</taxon>
        <taxon>Parvoviridae</taxon>
        <taxon>Parvovirinae</taxon>
        <taxon>Erythroparvovirus</taxon>
        <taxon>Erythroparvovirus primate1</taxon>
    </lineage>
</organism>
<evidence type="ECO:0000256" key="9">
    <source>
        <dbReference type="ARBA" id="ARBA00022840"/>
    </source>
</evidence>
<dbReference type="GO" id="GO:0003677">
    <property type="term" value="F:DNA binding"/>
    <property type="evidence" value="ECO:0007669"/>
    <property type="project" value="UniProtKB-UniRule"/>
</dbReference>
<evidence type="ECO:0000256" key="13">
    <source>
        <dbReference type="SAM" id="MobiDB-lite"/>
    </source>
</evidence>
<keyword evidence="7 12" id="KW-0255">Endonuclease</keyword>
<dbReference type="GO" id="GO:0016787">
    <property type="term" value="F:hydrolase activity"/>
    <property type="evidence" value="ECO:0007669"/>
    <property type="project" value="UniProtKB-KW"/>
</dbReference>
<dbReference type="InterPro" id="IPR014835">
    <property type="entry name" value="NS1-Nuc"/>
</dbReference>
<keyword evidence="6 12" id="KW-0547">Nucleotide-binding</keyword>
<keyword evidence="2 12" id="KW-1048">Host nucleus</keyword>
<evidence type="ECO:0000256" key="11">
    <source>
        <dbReference type="ARBA" id="ARBA00023125"/>
    </source>
</evidence>
<dbReference type="InterPro" id="IPR049901">
    <property type="entry name" value="PV_NS1-NUC"/>
</dbReference>
<evidence type="ECO:0000256" key="3">
    <source>
        <dbReference type="ARBA" id="ARBA00022705"/>
    </source>
</evidence>
<dbReference type="SUPFAM" id="SSF52540">
    <property type="entry name" value="P-loop containing nucleoside triphosphate hydrolases"/>
    <property type="match status" value="1"/>
</dbReference>
<dbReference type="Pfam" id="PF08724">
    <property type="entry name" value="Rep_N"/>
    <property type="match status" value="1"/>
</dbReference>
<evidence type="ECO:0000313" key="16">
    <source>
        <dbReference type="EMBL" id="AII82171.1"/>
    </source>
</evidence>
<accession>A0A076JV48</accession>
<sequence length="671" mass="73979">MELFRGVLHISSNILDCANDNWWCSMLDLDTSDWEPLTHSNRLMAIYLSNVASKLDFTGGPLAGCLYFFQVECNKFEEGYHIHVVIGGPGLNARNLTVCVEGLFNNVLYHLVNESVKLKFLPGMTTKGKYFRDGEQFIENYLMKKIPLNVVWCVTNIDGYIDTCISASFRRGACHAKKPRISANTDTVNNEAGESSCGGGDVVPFSGKGTKAGLKFQTMVNWLCENRVFTEDKWKLVDFNQYTLLSSSHSGSFQIQSALKLAIYKATNLVPTSTFLMHSDFEQVTCIKENKIVKLLLCQNYDPLLVGQHVLKWIDKKCGKKNTLWFYGPPSTGKTNLAMAIAKTVPVYGMVNWNNENFPFNDVAGKSLVVWDEGIIKSTIVEAAKAILGGQPTRVDQKMRGSVAVPGVPVVITSNGDITFVVSGNTTTTVHAKALKERMVKLNFTVKCSPDMGLLTEADVQQWLTWCNAQSWNHYENWAINYTFDFPGINADALHPDLQTVPIVADTSVSSSGGESSEELSESSFFNLITPGAWNSETPRSSTPVPGTSSGESFVGSPVSSEVVAASWEEAFYTPLADQFRELLVGVDYVWDGVRGLPVCCVQHINNSGGGLGLCPHCINVGAWYNGWKFREFTPDLVRCSCHVGASNPFSVLTCKKCAYLSGLQSFVDYE</sequence>
<evidence type="ECO:0000256" key="6">
    <source>
        <dbReference type="ARBA" id="ARBA00022741"/>
    </source>
</evidence>
<reference evidence="16" key="1">
    <citation type="submission" date="2013-10" db="EMBL/GenBank/DDBJ databases">
        <title>Parvovirus B19 genotype 2 in blood donation.</title>
        <authorList>
            <person name="Eis-Hubinger A.M."/>
            <person name="Hofmann J."/>
        </authorList>
    </citation>
    <scope>NUCLEOTIDE SEQUENCE</scope>
    <source>
        <strain evidence="16">BB-1</strain>
    </source>
</reference>
<dbReference type="GO" id="GO:0004519">
    <property type="term" value="F:endonuclease activity"/>
    <property type="evidence" value="ECO:0007669"/>
    <property type="project" value="UniProtKB-UniRule"/>
</dbReference>
<dbReference type="InterPro" id="IPR027417">
    <property type="entry name" value="P-loop_NTPase"/>
</dbReference>
<evidence type="ECO:0000256" key="10">
    <source>
        <dbReference type="ARBA" id="ARBA00023124"/>
    </source>
</evidence>
<evidence type="ECO:0000259" key="14">
    <source>
        <dbReference type="PROSITE" id="PS51206"/>
    </source>
</evidence>
<dbReference type="InterPro" id="IPR001257">
    <property type="entry name" value="Parvovirus_NS1_helicase"/>
</dbReference>
<evidence type="ECO:0000256" key="8">
    <source>
        <dbReference type="ARBA" id="ARBA00022801"/>
    </source>
</evidence>
<feature type="domain" description="SF3 helicase" evidence="14">
    <location>
        <begin position="302"/>
        <end position="457"/>
    </location>
</feature>
<keyword evidence="5" id="KW-0479">Metal-binding</keyword>
<keyword evidence="8 12" id="KW-0378">Hydrolase</keyword>
<dbReference type="GO" id="GO:0042025">
    <property type="term" value="C:host cell nucleus"/>
    <property type="evidence" value="ECO:0007669"/>
    <property type="project" value="UniProtKB-SubCell"/>
</dbReference>
<evidence type="ECO:0000256" key="12">
    <source>
        <dbReference type="PROSITE-ProRule" id="PRU01366"/>
    </source>
</evidence>
<feature type="compositionally biased region" description="Polar residues" evidence="13">
    <location>
        <begin position="535"/>
        <end position="552"/>
    </location>
</feature>
<feature type="domain" description="PV NS1-Nuc" evidence="15">
    <location>
        <begin position="1"/>
        <end position="186"/>
    </location>
</feature>
<dbReference type="Gene3D" id="3.40.1310.20">
    <property type="match status" value="1"/>
</dbReference>
<proteinExistence type="predicted"/>
<keyword evidence="10 12" id="KW-0190">Covalent protein-DNA linkage</keyword>
<dbReference type="PROSITE" id="PS51206">
    <property type="entry name" value="SF3_HELICASE_1"/>
    <property type="match status" value="1"/>
</dbReference>
<dbReference type="GO" id="GO:0046872">
    <property type="term" value="F:metal ion binding"/>
    <property type="evidence" value="ECO:0007669"/>
    <property type="project" value="UniProtKB-KW"/>
</dbReference>
<keyword evidence="9" id="KW-0067">ATP-binding</keyword>
<evidence type="ECO:0000256" key="2">
    <source>
        <dbReference type="ARBA" id="ARBA00022562"/>
    </source>
</evidence>
<feature type="active site" description="For nuclease activity" evidence="12">
    <location>
        <position position="141"/>
    </location>
</feature>